<sequence length="157" mass="18276">MQKNELVSRINIVSHKIEDLELREKLYLNLLQRPSINRSGQDVFNATLGMQTQRHALFAVREQIFEHALEHRDLIASLHVIDQGLAKSSNFLFVHKMLMRLEQLRREVDEYNAQQSAVAEGNKDHANNNRGLITKIARVFDVTEPRSNSRFGMWGRR</sequence>
<dbReference type="EMBL" id="JAAAUQ010000032">
    <property type="protein sequence ID" value="KAF9156230.1"/>
    <property type="molecule type" value="Genomic_DNA"/>
</dbReference>
<evidence type="ECO:0000313" key="2">
    <source>
        <dbReference type="EMBL" id="KAF9156230.1"/>
    </source>
</evidence>
<feature type="coiled-coil region" evidence="1">
    <location>
        <begin position="94"/>
        <end position="121"/>
    </location>
</feature>
<evidence type="ECO:0000256" key="1">
    <source>
        <dbReference type="SAM" id="Coils"/>
    </source>
</evidence>
<evidence type="ECO:0000313" key="3">
    <source>
        <dbReference type="Proteomes" id="UP000748756"/>
    </source>
</evidence>
<gene>
    <name evidence="2" type="ORF">BG015_006633</name>
</gene>
<dbReference type="OrthoDB" id="2345601at2759"/>
<proteinExistence type="predicted"/>
<dbReference type="Proteomes" id="UP000748756">
    <property type="component" value="Unassembled WGS sequence"/>
</dbReference>
<dbReference type="AlphaFoldDB" id="A0A9P5S709"/>
<reference evidence="2" key="1">
    <citation type="journal article" date="2020" name="Fungal Divers.">
        <title>Resolving the Mortierellaceae phylogeny through synthesis of multi-gene phylogenetics and phylogenomics.</title>
        <authorList>
            <person name="Vandepol N."/>
            <person name="Liber J."/>
            <person name="Desiro A."/>
            <person name="Na H."/>
            <person name="Kennedy M."/>
            <person name="Barry K."/>
            <person name="Grigoriev I.V."/>
            <person name="Miller A.N."/>
            <person name="O'Donnell K."/>
            <person name="Stajich J.E."/>
            <person name="Bonito G."/>
        </authorList>
    </citation>
    <scope>NUCLEOTIDE SEQUENCE</scope>
    <source>
        <strain evidence="2">NRRL 6426</strain>
    </source>
</reference>
<comment type="caution">
    <text evidence="2">The sequence shown here is derived from an EMBL/GenBank/DDBJ whole genome shotgun (WGS) entry which is preliminary data.</text>
</comment>
<protein>
    <submittedName>
        <fullName evidence="2">Uncharacterized protein</fullName>
    </submittedName>
</protein>
<name>A0A9P5S709_9FUNG</name>
<keyword evidence="3" id="KW-1185">Reference proteome</keyword>
<accession>A0A9P5S709</accession>
<organism evidence="2 3">
    <name type="scientific">Linnemannia schmuckeri</name>
    <dbReference type="NCBI Taxonomy" id="64567"/>
    <lineage>
        <taxon>Eukaryota</taxon>
        <taxon>Fungi</taxon>
        <taxon>Fungi incertae sedis</taxon>
        <taxon>Mucoromycota</taxon>
        <taxon>Mortierellomycotina</taxon>
        <taxon>Mortierellomycetes</taxon>
        <taxon>Mortierellales</taxon>
        <taxon>Mortierellaceae</taxon>
        <taxon>Linnemannia</taxon>
    </lineage>
</organism>
<keyword evidence="1" id="KW-0175">Coiled coil</keyword>